<feature type="coiled-coil region" evidence="1">
    <location>
        <begin position="49"/>
        <end position="83"/>
    </location>
</feature>
<dbReference type="AlphaFoldDB" id="A0A7V9Z7V8"/>
<protein>
    <recommendedName>
        <fullName evidence="4">DUF2573 domain-containing protein</fullName>
    </recommendedName>
</protein>
<gene>
    <name evidence="2" type="ORF">HNR31_002467</name>
</gene>
<sequence length="84" mass="9784">MDETFLGQFEALVDKYTELLLGHTNEELKEKVKVWALYSHVAKSMPALAKHWNERYPEAKEQMKQLVAEIKQLNEEARANAKKP</sequence>
<keyword evidence="3" id="KW-1185">Reference proteome</keyword>
<dbReference type="EMBL" id="JACDUT010000007">
    <property type="protein sequence ID" value="MBA2875677.1"/>
    <property type="molecule type" value="Genomic_DNA"/>
</dbReference>
<evidence type="ECO:0000256" key="1">
    <source>
        <dbReference type="SAM" id="Coils"/>
    </source>
</evidence>
<dbReference type="Proteomes" id="UP000523087">
    <property type="component" value="Unassembled WGS sequence"/>
</dbReference>
<dbReference type="InterPro" id="IPR020393">
    <property type="entry name" value="Uncharacterised_YusU"/>
</dbReference>
<evidence type="ECO:0000313" key="3">
    <source>
        <dbReference type="Proteomes" id="UP000523087"/>
    </source>
</evidence>
<comment type="caution">
    <text evidence="2">The sequence shown here is derived from an EMBL/GenBank/DDBJ whole genome shotgun (WGS) entry which is preliminary data.</text>
</comment>
<dbReference type="Pfam" id="PF10835">
    <property type="entry name" value="DUF2573"/>
    <property type="match status" value="1"/>
</dbReference>
<reference evidence="2 3" key="1">
    <citation type="submission" date="2020-07" db="EMBL/GenBank/DDBJ databases">
        <title>Genomic Encyclopedia of Type Strains, Phase IV (KMG-IV): sequencing the most valuable type-strain genomes for metagenomic binning, comparative biology and taxonomic classification.</title>
        <authorList>
            <person name="Goeker M."/>
        </authorList>
    </citation>
    <scope>NUCLEOTIDE SEQUENCE [LARGE SCALE GENOMIC DNA]</scope>
    <source>
        <strain evidence="2 3">DSM 15730</strain>
    </source>
</reference>
<keyword evidence="1" id="KW-0175">Coiled coil</keyword>
<proteinExistence type="predicted"/>
<name>A0A7V9Z7V8_9BACL</name>
<organism evidence="2 3">
    <name type="scientific">Thermaerobacillus caldiproteolyticus</name>
    <dbReference type="NCBI Taxonomy" id="247480"/>
    <lineage>
        <taxon>Bacteria</taxon>
        <taxon>Bacillati</taxon>
        <taxon>Bacillota</taxon>
        <taxon>Bacilli</taxon>
        <taxon>Bacillales</taxon>
        <taxon>Anoxybacillaceae</taxon>
        <taxon>Thermaerobacillus</taxon>
    </lineage>
</organism>
<dbReference type="RefSeq" id="WP_181556464.1">
    <property type="nucleotide sequence ID" value="NZ_CP064060.1"/>
</dbReference>
<evidence type="ECO:0008006" key="4">
    <source>
        <dbReference type="Google" id="ProtNLM"/>
    </source>
</evidence>
<evidence type="ECO:0000313" key="2">
    <source>
        <dbReference type="EMBL" id="MBA2875677.1"/>
    </source>
</evidence>
<accession>A0A7V9Z7V8</accession>